<reference evidence="1" key="2">
    <citation type="journal article" date="2022" name="New Phytol.">
        <title>Evolutionary transition to the ectomycorrhizal habit in the genomes of a hyperdiverse lineage of mushroom-forming fungi.</title>
        <authorList>
            <person name="Looney B."/>
            <person name="Miyauchi S."/>
            <person name="Morin E."/>
            <person name="Drula E."/>
            <person name="Courty P.E."/>
            <person name="Kohler A."/>
            <person name="Kuo A."/>
            <person name="LaButti K."/>
            <person name="Pangilinan J."/>
            <person name="Lipzen A."/>
            <person name="Riley R."/>
            <person name="Andreopoulos W."/>
            <person name="He G."/>
            <person name="Johnson J."/>
            <person name="Nolan M."/>
            <person name="Tritt A."/>
            <person name="Barry K.W."/>
            <person name="Grigoriev I.V."/>
            <person name="Nagy L.G."/>
            <person name="Hibbett D."/>
            <person name="Henrissat B."/>
            <person name="Matheny P.B."/>
            <person name="Labbe J."/>
            <person name="Martin F.M."/>
        </authorList>
    </citation>
    <scope>NUCLEOTIDE SEQUENCE</scope>
    <source>
        <strain evidence="1">HHB10654</strain>
    </source>
</reference>
<name>A0ACB8TKD7_9AGAM</name>
<evidence type="ECO:0000313" key="1">
    <source>
        <dbReference type="EMBL" id="KAI0068845.1"/>
    </source>
</evidence>
<dbReference type="EMBL" id="MU277187">
    <property type="protein sequence ID" value="KAI0068845.1"/>
    <property type="molecule type" value="Genomic_DNA"/>
</dbReference>
<sequence length="591" mass="62404">MVEKDRETGPSPFLHRGHHPDFPPSPHYLDNSSSKVLSPFSILRNSSVPPLAPLDYLQSQRRGSITDPSLHASNPPHLSRSTPGPSTRFDSHSTLRDPPFKPGPSLSRPMSPYKFGEGSSHLPDHSDHPHTQSTARRGSVDAAAGSSSGPASRDQVGHSGPSDTHANRVSKGAKALTHVSLDQGEPSGSTTSMIGPGSQAPPRGPGSPSHPHGTKRKLSHDRGISNPGGDEIDPQLIGPGVPSTMSVDMEGPSPKRRGSVADTRLAQNIFDRRHSLDARNTQSGPQWWSGDRRDSMSSMFSTPYGSPAFSVDSSHGQPPGATASFAVHATQPSDPSSSSMQTISPASTFNADRRMSVPTNLPSTMPAGTVASRALRSRSRPPSRASGRHRGSEQPSGDPSTLPSAGDNDSGGPESGSSSKDMGMTPYSRSPELRVSHKLAERKRRKEMKDLFDELRDQLPADRGMKASKWEILSKAIDFIVQLKQGHQDMGREIDVLRHELEGFRQGLPPFGPGGPHPMYPPGAPIGSGHFPPAGPGVPLQPPPSSNHQPASPRPGSSGNAYPSGEESGGAPAQNGDESATPAVPSDPPAP</sequence>
<proteinExistence type="predicted"/>
<reference evidence="1" key="1">
    <citation type="submission" date="2021-03" db="EMBL/GenBank/DDBJ databases">
        <authorList>
            <consortium name="DOE Joint Genome Institute"/>
            <person name="Ahrendt S."/>
            <person name="Looney B.P."/>
            <person name="Miyauchi S."/>
            <person name="Morin E."/>
            <person name="Drula E."/>
            <person name="Courty P.E."/>
            <person name="Chicoki N."/>
            <person name="Fauchery L."/>
            <person name="Kohler A."/>
            <person name="Kuo A."/>
            <person name="Labutti K."/>
            <person name="Pangilinan J."/>
            <person name="Lipzen A."/>
            <person name="Riley R."/>
            <person name="Andreopoulos W."/>
            <person name="He G."/>
            <person name="Johnson J."/>
            <person name="Barry K.W."/>
            <person name="Grigoriev I.V."/>
            <person name="Nagy L."/>
            <person name="Hibbett D."/>
            <person name="Henrissat B."/>
            <person name="Matheny P.B."/>
            <person name="Labbe J."/>
            <person name="Martin F."/>
        </authorList>
    </citation>
    <scope>NUCLEOTIDE SEQUENCE</scope>
    <source>
        <strain evidence="1">HHB10654</strain>
    </source>
</reference>
<evidence type="ECO:0000313" key="2">
    <source>
        <dbReference type="Proteomes" id="UP000814140"/>
    </source>
</evidence>
<comment type="caution">
    <text evidence="1">The sequence shown here is derived from an EMBL/GenBank/DDBJ whole genome shotgun (WGS) entry which is preliminary data.</text>
</comment>
<keyword evidence="2" id="KW-1185">Reference proteome</keyword>
<accession>A0ACB8TKD7</accession>
<dbReference type="Proteomes" id="UP000814140">
    <property type="component" value="Unassembled WGS sequence"/>
</dbReference>
<gene>
    <name evidence="1" type="ORF">BV25DRAFT_1910585</name>
</gene>
<protein>
    <submittedName>
        <fullName evidence="1">Uncharacterized protein</fullName>
    </submittedName>
</protein>
<organism evidence="1 2">
    <name type="scientific">Artomyces pyxidatus</name>
    <dbReference type="NCBI Taxonomy" id="48021"/>
    <lineage>
        <taxon>Eukaryota</taxon>
        <taxon>Fungi</taxon>
        <taxon>Dikarya</taxon>
        <taxon>Basidiomycota</taxon>
        <taxon>Agaricomycotina</taxon>
        <taxon>Agaricomycetes</taxon>
        <taxon>Russulales</taxon>
        <taxon>Auriscalpiaceae</taxon>
        <taxon>Artomyces</taxon>
    </lineage>
</organism>